<dbReference type="AlphaFoldDB" id="A0A183A1F9"/>
<evidence type="ECO:0000313" key="2">
    <source>
        <dbReference type="Proteomes" id="UP000272942"/>
    </source>
</evidence>
<organism evidence="3">
    <name type="scientific">Echinostoma caproni</name>
    <dbReference type="NCBI Taxonomy" id="27848"/>
    <lineage>
        <taxon>Eukaryota</taxon>
        <taxon>Metazoa</taxon>
        <taxon>Spiralia</taxon>
        <taxon>Lophotrochozoa</taxon>
        <taxon>Platyhelminthes</taxon>
        <taxon>Trematoda</taxon>
        <taxon>Digenea</taxon>
        <taxon>Plagiorchiida</taxon>
        <taxon>Echinostomata</taxon>
        <taxon>Echinostomatoidea</taxon>
        <taxon>Echinostomatidae</taxon>
        <taxon>Echinostoma</taxon>
    </lineage>
</organism>
<proteinExistence type="predicted"/>
<keyword evidence="2" id="KW-1185">Reference proteome</keyword>
<evidence type="ECO:0000313" key="1">
    <source>
        <dbReference type="EMBL" id="VDP29040.1"/>
    </source>
</evidence>
<dbReference type="WBParaSite" id="ECPE_0000079401-mRNA-1">
    <property type="protein sequence ID" value="ECPE_0000079401-mRNA-1"/>
    <property type="gene ID" value="ECPE_0000079401"/>
</dbReference>
<protein>
    <submittedName>
        <fullName evidence="3">Endo/exonuclease/phosphatase domain-containing protein</fullName>
    </submittedName>
</protein>
<name>A0A183A1F9_9TREM</name>
<reference evidence="3" key="1">
    <citation type="submission" date="2016-06" db="UniProtKB">
        <authorList>
            <consortium name="WormBaseParasite"/>
        </authorList>
    </citation>
    <scope>IDENTIFICATION</scope>
</reference>
<sequence>MRCEQDVEKPRDYSAYRQDRVDGRQGGGVLLLIKAAYAQWDSPVKLATPNIQAKTCSILLGRRPLGVLLVYCAPQAEPTEDMELFVTMQEFTSRTQRILILGAFNLPEICWIEGEASSGTKE</sequence>
<dbReference type="InterPro" id="IPR036691">
    <property type="entry name" value="Endo/exonu/phosph_ase_sf"/>
</dbReference>
<dbReference type="Gene3D" id="3.60.10.10">
    <property type="entry name" value="Endonuclease/exonuclease/phosphatase"/>
    <property type="match status" value="1"/>
</dbReference>
<reference evidence="1 2" key="2">
    <citation type="submission" date="2018-11" db="EMBL/GenBank/DDBJ databases">
        <authorList>
            <consortium name="Pathogen Informatics"/>
        </authorList>
    </citation>
    <scope>NUCLEOTIDE SEQUENCE [LARGE SCALE GENOMIC DNA]</scope>
    <source>
        <strain evidence="1 2">Egypt</strain>
    </source>
</reference>
<dbReference type="Proteomes" id="UP000272942">
    <property type="component" value="Unassembled WGS sequence"/>
</dbReference>
<gene>
    <name evidence="1" type="ORF">ECPE_LOCUS794</name>
</gene>
<dbReference type="OrthoDB" id="9393271at2759"/>
<evidence type="ECO:0000313" key="3">
    <source>
        <dbReference type="WBParaSite" id="ECPE_0000079401-mRNA-1"/>
    </source>
</evidence>
<accession>A0A183A1F9</accession>
<dbReference type="EMBL" id="UZAN01003264">
    <property type="protein sequence ID" value="VDP29040.1"/>
    <property type="molecule type" value="Genomic_DNA"/>
</dbReference>